<evidence type="ECO:0000256" key="1">
    <source>
        <dbReference type="SAM" id="Phobius"/>
    </source>
</evidence>
<reference evidence="3" key="1">
    <citation type="submission" date="2016-10" db="EMBL/GenBank/DDBJ databases">
        <authorList>
            <person name="Varghese N."/>
            <person name="Submissions S."/>
        </authorList>
    </citation>
    <scope>NUCLEOTIDE SEQUENCE [LARGE SCALE GENOMIC DNA]</scope>
    <source>
        <strain evidence="3">CECT 8338</strain>
    </source>
</reference>
<keyword evidence="1" id="KW-0812">Transmembrane</keyword>
<keyword evidence="1" id="KW-1133">Transmembrane helix</keyword>
<dbReference type="EMBL" id="LT629787">
    <property type="protein sequence ID" value="SDU05411.1"/>
    <property type="molecule type" value="Genomic_DNA"/>
</dbReference>
<evidence type="ECO:0000313" key="3">
    <source>
        <dbReference type="Proteomes" id="UP000243924"/>
    </source>
</evidence>
<dbReference type="AlphaFoldDB" id="A0A1H2FDH9"/>
<name>A0A1H2FDH9_9GAMM</name>
<dbReference type="OrthoDB" id="7069093at2"/>
<gene>
    <name evidence="2" type="ORF">SAMN05216210_1475</name>
</gene>
<keyword evidence="1" id="KW-0472">Membrane</keyword>
<dbReference type="STRING" id="1434072.SAMN05216210_1475"/>
<sequence>MLKKPCPWCNQKVSNFQVGNRPRQGKPRWYQLSNIQVCPFCSQPIRKTGKGWLGLLGFMPAFVGLTAQAHLGKDVVNVSPWMPLLYACMFAGFLVVVGFTRWGKASD</sequence>
<dbReference type="RefSeq" id="WP_092385594.1">
    <property type="nucleotide sequence ID" value="NZ_LT629787.1"/>
</dbReference>
<accession>A0A1H2FDH9</accession>
<proteinExistence type="predicted"/>
<organism evidence="2 3">
    <name type="scientific">Halopseudomonas salegens</name>
    <dbReference type="NCBI Taxonomy" id="1434072"/>
    <lineage>
        <taxon>Bacteria</taxon>
        <taxon>Pseudomonadati</taxon>
        <taxon>Pseudomonadota</taxon>
        <taxon>Gammaproteobacteria</taxon>
        <taxon>Pseudomonadales</taxon>
        <taxon>Pseudomonadaceae</taxon>
        <taxon>Halopseudomonas</taxon>
    </lineage>
</organism>
<keyword evidence="3" id="KW-1185">Reference proteome</keyword>
<dbReference type="Proteomes" id="UP000243924">
    <property type="component" value="Chromosome I"/>
</dbReference>
<protein>
    <submittedName>
        <fullName evidence="2">Uncharacterized protein</fullName>
    </submittedName>
</protein>
<feature type="transmembrane region" description="Helical" evidence="1">
    <location>
        <begin position="52"/>
        <end position="71"/>
    </location>
</feature>
<feature type="transmembrane region" description="Helical" evidence="1">
    <location>
        <begin position="83"/>
        <end position="102"/>
    </location>
</feature>
<evidence type="ECO:0000313" key="2">
    <source>
        <dbReference type="EMBL" id="SDU05411.1"/>
    </source>
</evidence>